<dbReference type="InterPro" id="IPR024775">
    <property type="entry name" value="DinB-like"/>
</dbReference>
<evidence type="ECO:0000259" key="1">
    <source>
        <dbReference type="Pfam" id="PF12867"/>
    </source>
</evidence>
<dbReference type="Proteomes" id="UP000321580">
    <property type="component" value="Unassembled WGS sequence"/>
</dbReference>
<comment type="caution">
    <text evidence="2">The sequence shown here is derived from an EMBL/GenBank/DDBJ whole genome shotgun (WGS) entry which is preliminary data.</text>
</comment>
<protein>
    <submittedName>
        <fullName evidence="2">DinB family protein</fullName>
    </submittedName>
</protein>
<evidence type="ECO:0000313" key="3">
    <source>
        <dbReference type="Proteomes" id="UP000321580"/>
    </source>
</evidence>
<dbReference type="SUPFAM" id="SSF109854">
    <property type="entry name" value="DinB/YfiT-like putative metalloenzymes"/>
    <property type="match status" value="1"/>
</dbReference>
<keyword evidence="3" id="KW-1185">Reference proteome</keyword>
<sequence length="155" mass="18074">MTQSELIILNFTEIRRRSIKLWSVLPESHYHWKPDEEAMTAIEMVRHVLEADYGWDMIINKGSMANYRTPWQGRALGSVSGELEFAQPYRDAFLESVRQFSDKDLSEGYVIHPGNGEQKALGKYLLRIGYHESVHAGQFLAYLRAMNIERPRIWD</sequence>
<dbReference type="EMBL" id="VOOR01000044">
    <property type="protein sequence ID" value="TXB61838.1"/>
    <property type="molecule type" value="Genomic_DNA"/>
</dbReference>
<dbReference type="Gene3D" id="1.20.120.450">
    <property type="entry name" value="dinb family like domain"/>
    <property type="match status" value="1"/>
</dbReference>
<feature type="domain" description="DinB-like" evidence="1">
    <location>
        <begin position="11"/>
        <end position="138"/>
    </location>
</feature>
<organism evidence="2 3">
    <name type="scientific">Phaeodactylibacter luteus</name>
    <dbReference type="NCBI Taxonomy" id="1564516"/>
    <lineage>
        <taxon>Bacteria</taxon>
        <taxon>Pseudomonadati</taxon>
        <taxon>Bacteroidota</taxon>
        <taxon>Saprospiria</taxon>
        <taxon>Saprospirales</taxon>
        <taxon>Haliscomenobacteraceae</taxon>
        <taxon>Phaeodactylibacter</taxon>
    </lineage>
</organism>
<gene>
    <name evidence="2" type="ORF">FRY97_17200</name>
</gene>
<name>A0A5C6RHA8_9BACT</name>
<dbReference type="RefSeq" id="WP_147168808.1">
    <property type="nucleotide sequence ID" value="NZ_VOOR01000044.1"/>
</dbReference>
<accession>A0A5C6RHA8</accession>
<reference evidence="2 3" key="1">
    <citation type="submission" date="2019-08" db="EMBL/GenBank/DDBJ databases">
        <title>Genome of Phaeodactylibacter luteus.</title>
        <authorList>
            <person name="Bowman J.P."/>
        </authorList>
    </citation>
    <scope>NUCLEOTIDE SEQUENCE [LARGE SCALE GENOMIC DNA]</scope>
    <source>
        <strain evidence="2 3">KCTC 42180</strain>
    </source>
</reference>
<dbReference type="AlphaFoldDB" id="A0A5C6RHA8"/>
<dbReference type="Pfam" id="PF12867">
    <property type="entry name" value="DinB_2"/>
    <property type="match status" value="1"/>
</dbReference>
<dbReference type="OrthoDB" id="119432at2"/>
<evidence type="ECO:0000313" key="2">
    <source>
        <dbReference type="EMBL" id="TXB61838.1"/>
    </source>
</evidence>
<proteinExistence type="predicted"/>
<dbReference type="InterPro" id="IPR034660">
    <property type="entry name" value="DinB/YfiT-like"/>
</dbReference>